<keyword evidence="5" id="KW-1133">Transmembrane helix</keyword>
<dbReference type="PROSITE" id="PS00409">
    <property type="entry name" value="PROKAR_NTER_METHYL"/>
    <property type="match status" value="1"/>
</dbReference>
<dbReference type="InterPro" id="IPR001082">
    <property type="entry name" value="Pilin"/>
</dbReference>
<feature type="transmembrane region" description="Helical" evidence="5">
    <location>
        <begin position="57"/>
        <end position="78"/>
    </location>
</feature>
<dbReference type="AlphaFoldDB" id="A0A223MVJ6"/>
<name>A0A223MVJ6_9VIBR</name>
<dbReference type="InterPro" id="IPR045584">
    <property type="entry name" value="Pilin-like"/>
</dbReference>
<proteinExistence type="inferred from homology"/>
<evidence type="ECO:0000256" key="4">
    <source>
        <dbReference type="RuleBase" id="RU000389"/>
    </source>
</evidence>
<dbReference type="Proteomes" id="UP000215148">
    <property type="component" value="Chromosome 1"/>
</dbReference>
<evidence type="ECO:0000256" key="2">
    <source>
        <dbReference type="ARBA" id="ARBA00011156"/>
    </source>
</evidence>
<dbReference type="GO" id="GO:0009289">
    <property type="term" value="C:pilus"/>
    <property type="evidence" value="ECO:0007669"/>
    <property type="project" value="InterPro"/>
</dbReference>
<keyword evidence="5" id="KW-0812">Transmembrane</keyword>
<dbReference type="Pfam" id="PF00114">
    <property type="entry name" value="Pilin"/>
    <property type="match status" value="1"/>
</dbReference>
<comment type="subunit">
    <text evidence="2">The pili are polar flexible filaments of about 5.4 nanometers diameter and 2.5 micrometers average length; they consist of only a single polypeptide chain arranged in a helical configuration of five subunits per turn in the assembled pilus.</text>
</comment>
<reference evidence="6 7" key="1">
    <citation type="submission" date="2017-08" db="EMBL/GenBank/DDBJ databases">
        <title>The Vibrio qinghaiensis sp.-Q67 is a luminous bacteria isolated firstly from Qinghai lake, Qinghai province, China, which has been proved to be very sensitive to detect environmental and food pollutants. Therefore, complete genome analysis of V. qinghaiensis sp.-Q67 highlights the potential application of this strain on detection of hazards in the contaminated environments.</title>
        <authorList>
            <person name="Gong L."/>
        </authorList>
    </citation>
    <scope>NUCLEOTIDE SEQUENCE [LARGE SCALE GENOMIC DNA]</scope>
    <source>
        <strain evidence="6 7">Q67</strain>
    </source>
</reference>
<dbReference type="InterPro" id="IPR012902">
    <property type="entry name" value="N_methyl_site"/>
</dbReference>
<dbReference type="Gene3D" id="3.30.700.10">
    <property type="entry name" value="Glycoprotein, Type 4 Pilin"/>
    <property type="match status" value="1"/>
</dbReference>
<dbReference type="EMBL" id="CP022741">
    <property type="protein sequence ID" value="ASU21513.1"/>
    <property type="molecule type" value="Genomic_DNA"/>
</dbReference>
<dbReference type="PRINTS" id="PR00813">
    <property type="entry name" value="BCTERIALGSPG"/>
</dbReference>
<evidence type="ECO:0000256" key="5">
    <source>
        <dbReference type="SAM" id="Phobius"/>
    </source>
</evidence>
<organism evidence="6 7">
    <name type="scientific">Vibrio qinghaiensis</name>
    <dbReference type="NCBI Taxonomy" id="2025808"/>
    <lineage>
        <taxon>Bacteria</taxon>
        <taxon>Pseudomonadati</taxon>
        <taxon>Pseudomonadota</taxon>
        <taxon>Gammaproteobacteria</taxon>
        <taxon>Vibrionales</taxon>
        <taxon>Vibrionaceae</taxon>
        <taxon>Vibrio</taxon>
    </lineage>
</organism>
<keyword evidence="7" id="KW-1185">Reference proteome</keyword>
<gene>
    <name evidence="6" type="ORF">CCZ37_02415</name>
</gene>
<evidence type="ECO:0000313" key="7">
    <source>
        <dbReference type="Proteomes" id="UP000215148"/>
    </source>
</evidence>
<protein>
    <submittedName>
        <fullName evidence="6">Pilus assembly protein PilA</fullName>
    </submittedName>
</protein>
<dbReference type="GO" id="GO:0007155">
    <property type="term" value="P:cell adhesion"/>
    <property type="evidence" value="ECO:0007669"/>
    <property type="project" value="InterPro"/>
</dbReference>
<dbReference type="PANTHER" id="PTHR30093">
    <property type="entry name" value="GENERAL SECRETION PATHWAY PROTEIN G"/>
    <property type="match status" value="1"/>
</dbReference>
<dbReference type="Pfam" id="PF07963">
    <property type="entry name" value="N_methyl"/>
    <property type="match status" value="1"/>
</dbReference>
<keyword evidence="3" id="KW-0488">Methylation</keyword>
<evidence type="ECO:0000256" key="1">
    <source>
        <dbReference type="ARBA" id="ARBA00005233"/>
    </source>
</evidence>
<dbReference type="GO" id="GO:0015627">
    <property type="term" value="C:type II protein secretion system complex"/>
    <property type="evidence" value="ECO:0007669"/>
    <property type="project" value="InterPro"/>
</dbReference>
<dbReference type="GO" id="GO:0015628">
    <property type="term" value="P:protein secretion by the type II secretion system"/>
    <property type="evidence" value="ECO:0007669"/>
    <property type="project" value="InterPro"/>
</dbReference>
<keyword evidence="5" id="KW-0472">Membrane</keyword>
<dbReference type="PANTHER" id="PTHR30093:SF34">
    <property type="entry name" value="PREPILIN PEPTIDASE-DEPENDENT PROTEIN D"/>
    <property type="match status" value="1"/>
</dbReference>
<dbReference type="SUPFAM" id="SSF54523">
    <property type="entry name" value="Pili subunits"/>
    <property type="match status" value="1"/>
</dbReference>
<dbReference type="NCBIfam" id="TIGR02532">
    <property type="entry name" value="IV_pilin_GFxxxE"/>
    <property type="match status" value="1"/>
</dbReference>
<dbReference type="InterPro" id="IPR000983">
    <property type="entry name" value="Bac_GSPG_pilin"/>
</dbReference>
<evidence type="ECO:0000313" key="6">
    <source>
        <dbReference type="EMBL" id="ASU21513.1"/>
    </source>
</evidence>
<sequence length="182" mass="19703">MIYATKQVKNPNHSRTALYLIPTNPQASYALPILMRSNGANQIMNTNKKTKQSGFTLIELMIVVAIIGALSAIGVPAYKNYVKKSETAVALSTLRALLTNIDMEEQETGSFPSNLTNIGASSAINNLGTLEFPSGVSSAIQFKFGSESTMQNKIVRFTKSSSGWSCRHDTAQTLKSCLVSTF</sequence>
<dbReference type="KEGG" id="vqi:CCZ37_02415"/>
<comment type="similarity">
    <text evidence="1 4">Belongs to the N-Me-Phe pilin family.</text>
</comment>
<evidence type="ECO:0000256" key="3">
    <source>
        <dbReference type="ARBA" id="ARBA00022481"/>
    </source>
</evidence>
<keyword evidence="4" id="KW-0281">Fimbrium</keyword>
<accession>A0A223MVJ6</accession>